<reference evidence="1 2" key="1">
    <citation type="submission" date="2023-03" db="EMBL/GenBank/DDBJ databases">
        <authorList>
            <person name="Kaur S."/>
            <person name="Espinosa-Saiz D."/>
            <person name="Velazquez E."/>
            <person name="Menendez E."/>
            <person name="diCenzo G.C."/>
        </authorList>
    </citation>
    <scope>NUCLEOTIDE SEQUENCE [LARGE SCALE GENOMIC DNA]</scope>
    <source>
        <strain evidence="1 2">LMG 27395</strain>
    </source>
</reference>
<dbReference type="RefSeq" id="WP_280734353.1">
    <property type="nucleotide sequence ID" value="NZ_CP120368.1"/>
</dbReference>
<organism evidence="1 2">
    <name type="scientific">Sinorhizobium numidicum</name>
    <dbReference type="NCBI Taxonomy" id="680248"/>
    <lineage>
        <taxon>Bacteria</taxon>
        <taxon>Pseudomonadati</taxon>
        <taxon>Pseudomonadota</taxon>
        <taxon>Alphaproteobacteria</taxon>
        <taxon>Hyphomicrobiales</taxon>
        <taxon>Rhizobiaceae</taxon>
        <taxon>Sinorhizobium/Ensifer group</taxon>
        <taxon>Sinorhizobium</taxon>
    </lineage>
</organism>
<evidence type="ECO:0000313" key="2">
    <source>
        <dbReference type="Proteomes" id="UP001235547"/>
    </source>
</evidence>
<keyword evidence="2" id="KW-1185">Reference proteome</keyword>
<dbReference type="Proteomes" id="UP001235547">
    <property type="component" value="Chromosome 1"/>
</dbReference>
<gene>
    <name evidence="1" type="ORF">PYH38_002312</name>
</gene>
<name>A0ABY8D1F7_9HYPH</name>
<accession>A0ABY8D1F7</accession>
<sequence length="150" mass="16796">MRTFEDEITNLIAVDFAVLKPFQRRAIAGLDQYGRTIEVRGIEDMATKIAASFAPFAIWDGDQVLRYPAMTPLITQTLHAIPIELRREACARDRLKASAARDRIARLISSALLGRYRFEPLSRTSAACYIDWEAAFEAQFGSDGKKVVGD</sequence>
<protein>
    <submittedName>
        <fullName evidence="1">Uncharacterized protein</fullName>
    </submittedName>
</protein>
<proteinExistence type="predicted"/>
<dbReference type="EMBL" id="CP120371">
    <property type="protein sequence ID" value="WEX83528.1"/>
    <property type="molecule type" value="Genomic_DNA"/>
</dbReference>
<evidence type="ECO:0000313" key="1">
    <source>
        <dbReference type="EMBL" id="WEX83528.1"/>
    </source>
</evidence>